<evidence type="ECO:0000256" key="1">
    <source>
        <dbReference type="SAM" id="MobiDB-lite"/>
    </source>
</evidence>
<dbReference type="GeneID" id="921125"/>
<dbReference type="KEGG" id="vg:921125"/>
<dbReference type="EMBL" id="AF281817">
    <property type="protein sequence ID" value="AAK57088.1"/>
    <property type="molecule type" value="Genomic_DNA"/>
</dbReference>
<evidence type="ECO:0000313" key="2">
    <source>
        <dbReference type="EMBL" id="AAK57088.1"/>
    </source>
</evidence>
<name>Q91TP9_TUHV1</name>
<keyword evidence="3" id="KW-1185">Reference proteome</keyword>
<organism evidence="2 3">
    <name type="scientific">Tupaiid herpesvirus 1 (strain 1)</name>
    <name type="common">TuHV-1</name>
    <name type="synonym">Herpesvirus tupaia (strain 1)</name>
    <dbReference type="NCBI Taxonomy" id="10397"/>
    <lineage>
        <taxon>Viruses</taxon>
        <taxon>Duplodnaviria</taxon>
        <taxon>Heunggongvirae</taxon>
        <taxon>Peploviricota</taxon>
        <taxon>Herviviricetes</taxon>
        <taxon>Herpesvirales</taxon>
        <taxon>Orthoherpesviridae</taxon>
        <taxon>Betaherpesvirinae</taxon>
        <taxon>Quwivirus</taxon>
        <taxon>Quwivirus tupaiidbeta1</taxon>
    </lineage>
</organism>
<sequence length="106" mass="11052">MIRTVVSNGPPAVSVPSASPIVLLSHPRRPDRARGPRLFPPVGSRSSASTTSPVRAAQRPRRVKAVPTVNAIRASMTNSASRIAAAQPQLLSISRRRAAVVAAEGG</sequence>
<feature type="compositionally biased region" description="Low complexity" evidence="1">
    <location>
        <begin position="1"/>
        <end position="20"/>
    </location>
</feature>
<dbReference type="RefSeq" id="NP_116393.1">
    <property type="nucleotide sequence ID" value="NC_002794.1"/>
</dbReference>
<proteinExistence type="predicted"/>
<feature type="region of interest" description="Disordered" evidence="1">
    <location>
        <begin position="1"/>
        <end position="65"/>
    </location>
</feature>
<reference evidence="2 3" key="1">
    <citation type="journal article" date="2001" name="J. Virol.">
        <title>Analysis and characterization of the complete genome of tupaia (tree shrew) herpesvirus.</title>
        <authorList>
            <person name="Bahr U."/>
            <person name="Darai G."/>
        </authorList>
    </citation>
    <scope>NUCLEOTIDE SEQUENCE [LARGE SCALE GENOMIC DNA]</scope>
    <source>
        <strain evidence="2">2</strain>
    </source>
</reference>
<evidence type="ECO:0000313" key="3">
    <source>
        <dbReference type="Proteomes" id="UP000137095"/>
    </source>
</evidence>
<accession>Q91TP9</accession>
<organismHost>
    <name type="scientific">Tupaia belangeri</name>
    <name type="common">Common tree shrew</name>
    <name type="synonym">Tupaia glis belangeri</name>
    <dbReference type="NCBI Taxonomy" id="37347"/>
</organismHost>
<dbReference type="Proteomes" id="UP000137095">
    <property type="component" value="Segment"/>
</dbReference>
<feature type="compositionally biased region" description="Polar residues" evidence="1">
    <location>
        <begin position="44"/>
        <end position="53"/>
    </location>
</feature>
<protein>
    <submittedName>
        <fullName evidence="2">T43.1</fullName>
    </submittedName>
</protein>